<reference evidence="2 3" key="1">
    <citation type="submission" date="2017-12" db="EMBL/GenBank/DDBJ databases">
        <title>Taxonomic description and draft genome of Pradoshia cofamensis Gen. nov., sp. nov., a thermotolerant bacillale isolated from anterior gut of earthworm Eisenia fetida.</title>
        <authorList>
            <person name="Saha T."/>
            <person name="Chakraborty R."/>
        </authorList>
    </citation>
    <scope>NUCLEOTIDE SEQUENCE [LARGE SCALE GENOMIC DNA]</scope>
    <source>
        <strain evidence="2 3">EAG3</strain>
    </source>
</reference>
<dbReference type="InterPro" id="IPR036078">
    <property type="entry name" value="Spo11/TopoVI_A_sf"/>
</dbReference>
<name>A0A2S7MVK5_9BACI</name>
<dbReference type="GO" id="GO:0005694">
    <property type="term" value="C:chromosome"/>
    <property type="evidence" value="ECO:0007669"/>
    <property type="project" value="InterPro"/>
</dbReference>
<evidence type="ECO:0000313" key="3">
    <source>
        <dbReference type="Proteomes" id="UP000239663"/>
    </source>
</evidence>
<sequence>MGNINIIETRVRGFIEDIQHPRQKKKLNINDLEYQLRQQIEDYYDMDGYTLFYETIQAMTEEKILSPIMNKQTNSGSPGLPLYYWVNVKKQEANWDRLEMLKRNDLLDFTYYNQHPEWQTADEWERILKLYDFLKTEVERDLVSLEERSLELFGYEKFLTDEQLFPGGAGFLERIGVNKERLKIVTYGEPFVYWLKRGCDLNSLKRILIVENLSFFHTSIKLLEEESLDYEPEMIIYGEGRKIESSFSFFFRMFPEKPYLFYYAGDLDAEGYSIFNRLKERYGDCSIQPALKIYRKMLDCEQLANEERKQVRNEFDKNAFFSWFTDEEQVQLESLWVKQKRIPQEVLTVESWRRWL</sequence>
<dbReference type="SUPFAM" id="SSF56726">
    <property type="entry name" value="DNA topoisomerase IV, alpha subunit"/>
    <property type="match status" value="1"/>
</dbReference>
<protein>
    <submittedName>
        <fullName evidence="2">Permease</fullName>
    </submittedName>
</protein>
<dbReference type="RefSeq" id="WP_104850869.1">
    <property type="nucleotide sequence ID" value="NZ_PKOZ01000022.1"/>
</dbReference>
<organism evidence="2 3">
    <name type="scientific">Pradoshia eiseniae</name>
    <dbReference type="NCBI Taxonomy" id="2064768"/>
    <lineage>
        <taxon>Bacteria</taxon>
        <taxon>Bacillati</taxon>
        <taxon>Bacillota</taxon>
        <taxon>Bacilli</taxon>
        <taxon>Bacillales</taxon>
        <taxon>Bacillaceae</taxon>
        <taxon>Pradoshia</taxon>
    </lineage>
</organism>
<dbReference type="Pfam" id="PF09983">
    <property type="entry name" value="JetD_C"/>
    <property type="match status" value="1"/>
</dbReference>
<dbReference type="Proteomes" id="UP000239663">
    <property type="component" value="Unassembled WGS sequence"/>
</dbReference>
<comment type="caution">
    <text evidence="2">The sequence shown here is derived from an EMBL/GenBank/DDBJ whole genome shotgun (WGS) entry which is preliminary data.</text>
</comment>
<keyword evidence="3" id="KW-1185">Reference proteome</keyword>
<dbReference type="EMBL" id="PKOZ01000022">
    <property type="protein sequence ID" value="PQD93777.1"/>
    <property type="molecule type" value="Genomic_DNA"/>
</dbReference>
<dbReference type="OrthoDB" id="9809365at2"/>
<dbReference type="InterPro" id="IPR024534">
    <property type="entry name" value="JetD_C"/>
</dbReference>
<proteinExistence type="predicted"/>
<dbReference type="GO" id="GO:0003677">
    <property type="term" value="F:DNA binding"/>
    <property type="evidence" value="ECO:0007669"/>
    <property type="project" value="InterPro"/>
</dbReference>
<feature type="domain" description="Wadjet protein JetD C-terminal" evidence="1">
    <location>
        <begin position="203"/>
        <end position="355"/>
    </location>
</feature>
<evidence type="ECO:0000259" key="1">
    <source>
        <dbReference type="Pfam" id="PF09983"/>
    </source>
</evidence>
<gene>
    <name evidence="2" type="ORF">CYL18_18030</name>
</gene>
<evidence type="ECO:0000313" key="2">
    <source>
        <dbReference type="EMBL" id="PQD93777.1"/>
    </source>
</evidence>
<dbReference type="AlphaFoldDB" id="A0A2S7MVK5"/>
<accession>A0A2S7MVK5</accession>